<dbReference type="GeneID" id="11605379"/>
<dbReference type="KEGG" id="vg:11605379"/>
<organism evidence="1 2">
    <name type="scientific">Erwinia phage PEp14</name>
    <dbReference type="NCBI Taxonomy" id="1131315"/>
    <lineage>
        <taxon>Viruses</taxon>
        <taxon>Duplodnaviria</taxon>
        <taxon>Heunggongvirae</taxon>
        <taxon>Uroviricota</taxon>
        <taxon>Caudoviricetes</taxon>
        <taxon>Pavtokvirus</taxon>
        <taxon>Pavtokvirus PEp14</taxon>
    </lineage>
</organism>
<dbReference type="EMBL" id="JN585957">
    <property type="protein sequence ID" value="AEY69595.1"/>
    <property type="molecule type" value="Genomic_DNA"/>
</dbReference>
<sequence>MAHYDLDLTQPAFTKARGELTIYGAWHGRRLRPCLVVLPTYRAGVPLVIEVDDAWRWNPDDIEADPRANMRLTVAFLQANGMDATNPFTAMKVASLVHDYLGDLLRIPPKSGETIVVADAIQTDRNSGAVTHREIIQRV</sequence>
<name>H2DE36_9CAUD</name>
<gene>
    <name evidence="1" type="ORF">PEp14_0006</name>
</gene>
<evidence type="ECO:0000313" key="2">
    <source>
        <dbReference type="Proteomes" id="UP000007323"/>
    </source>
</evidence>
<evidence type="ECO:0000313" key="1">
    <source>
        <dbReference type="EMBL" id="AEY69595.1"/>
    </source>
</evidence>
<accession>H2DE36</accession>
<dbReference type="OrthoDB" id="39726at10239"/>
<proteinExistence type="predicted"/>
<protein>
    <submittedName>
        <fullName evidence="1">Uncharacterized protein</fullName>
    </submittedName>
</protein>
<dbReference type="Proteomes" id="UP000007323">
    <property type="component" value="Segment"/>
</dbReference>
<reference evidence="1 2" key="1">
    <citation type="submission" date="2011-08" db="EMBL/GenBank/DDBJ databases">
        <authorList>
            <person name="Kim I.-G."/>
            <person name="Rhim S.-L."/>
        </authorList>
    </citation>
    <scope>NUCLEOTIDE SEQUENCE [LARGE SCALE GENOMIC DNA]</scope>
</reference>
<dbReference type="RefSeq" id="YP_005098410.1">
    <property type="nucleotide sequence ID" value="NC_016767.1"/>
</dbReference>
<keyword evidence="2" id="KW-1185">Reference proteome</keyword>